<proteinExistence type="predicted"/>
<protein>
    <submittedName>
        <fullName evidence="2">Chondroitinase-AC</fullName>
    </submittedName>
</protein>
<dbReference type="CDD" id="cd02231">
    <property type="entry name" value="cupin_BLL6423-like"/>
    <property type="match status" value="1"/>
</dbReference>
<dbReference type="AlphaFoldDB" id="A0AB34FP79"/>
<evidence type="ECO:0000313" key="3">
    <source>
        <dbReference type="Proteomes" id="UP001163105"/>
    </source>
</evidence>
<evidence type="ECO:0000259" key="1">
    <source>
        <dbReference type="Pfam" id="PF07883"/>
    </source>
</evidence>
<reference evidence="2" key="1">
    <citation type="submission" date="2023-01" db="EMBL/GenBank/DDBJ databases">
        <title>The growth and conidiation of Purpureocillium lavendulum are regulated by nitrogen source and histone H3K14 acetylation.</title>
        <authorList>
            <person name="Tang P."/>
            <person name="Han J."/>
            <person name="Zhang C."/>
            <person name="Tang P."/>
            <person name="Qi F."/>
            <person name="Zhang K."/>
            <person name="Liang L."/>
        </authorList>
    </citation>
    <scope>NUCLEOTIDE SEQUENCE</scope>
    <source>
        <strain evidence="2">YMF1.00683</strain>
    </source>
</reference>
<evidence type="ECO:0000313" key="2">
    <source>
        <dbReference type="EMBL" id="KAJ6440656.1"/>
    </source>
</evidence>
<dbReference type="PANTHER" id="PTHR36156:SF2">
    <property type="entry name" value="CUPIN TYPE-2 DOMAIN-CONTAINING PROTEIN"/>
    <property type="match status" value="1"/>
</dbReference>
<organism evidence="2 3">
    <name type="scientific">Purpureocillium lavendulum</name>
    <dbReference type="NCBI Taxonomy" id="1247861"/>
    <lineage>
        <taxon>Eukaryota</taxon>
        <taxon>Fungi</taxon>
        <taxon>Dikarya</taxon>
        <taxon>Ascomycota</taxon>
        <taxon>Pezizomycotina</taxon>
        <taxon>Sordariomycetes</taxon>
        <taxon>Hypocreomycetidae</taxon>
        <taxon>Hypocreales</taxon>
        <taxon>Ophiocordycipitaceae</taxon>
        <taxon>Purpureocillium</taxon>
    </lineage>
</organism>
<keyword evidence="3" id="KW-1185">Reference proteome</keyword>
<dbReference type="PANTHER" id="PTHR36156">
    <property type="entry name" value="SLR2101 PROTEIN"/>
    <property type="match status" value="1"/>
</dbReference>
<dbReference type="EMBL" id="JAQHRD010000005">
    <property type="protein sequence ID" value="KAJ6440656.1"/>
    <property type="molecule type" value="Genomic_DNA"/>
</dbReference>
<comment type="caution">
    <text evidence="2">The sequence shown here is derived from an EMBL/GenBank/DDBJ whole genome shotgun (WGS) entry which is preliminary data.</text>
</comment>
<dbReference type="SUPFAM" id="SSF51182">
    <property type="entry name" value="RmlC-like cupins"/>
    <property type="match status" value="1"/>
</dbReference>
<dbReference type="Gene3D" id="2.60.120.10">
    <property type="entry name" value="Jelly Rolls"/>
    <property type="match status" value="1"/>
</dbReference>
<dbReference type="Pfam" id="PF07883">
    <property type="entry name" value="Cupin_2"/>
    <property type="match status" value="1"/>
</dbReference>
<dbReference type="InterPro" id="IPR047142">
    <property type="entry name" value="OryJ/VirC-like"/>
</dbReference>
<dbReference type="InterPro" id="IPR013096">
    <property type="entry name" value="Cupin_2"/>
</dbReference>
<dbReference type="Proteomes" id="UP001163105">
    <property type="component" value="Unassembled WGS sequence"/>
</dbReference>
<accession>A0AB34FP79</accession>
<gene>
    <name evidence="2" type="ORF">O9K51_06446</name>
</gene>
<dbReference type="CDD" id="cd12148">
    <property type="entry name" value="fungal_TF_MHR"/>
    <property type="match status" value="1"/>
</dbReference>
<dbReference type="Gene3D" id="2.20.70.150">
    <property type="match status" value="1"/>
</dbReference>
<name>A0AB34FP79_9HYPO</name>
<feature type="domain" description="Cupin type-2" evidence="1">
    <location>
        <begin position="77"/>
        <end position="142"/>
    </location>
</feature>
<dbReference type="InterPro" id="IPR014710">
    <property type="entry name" value="RmlC-like_jellyroll"/>
</dbReference>
<sequence>MSLPDPRRIVTGHDEAGNAVFVADCEVPMAPTPVECDFAVLYETHQFPASNDVWEDPILMRTKSLANDKGIVLRCVDFRPNTKTLFHRTESLDFGIVFSGEIVCYLDNGVELTLKAGDVCVQRGTIHGWDNRTDKVARVYFVLSDFEIEGILPHLYTPVSHQHGSGYHAELIRLVSIWTSACQTAQDDRIETHLKLLHIQELDKKLATWRANLPATFDLESPDGLSRRAVARAISLNILYHQIMAALHSSIVPLFSLTPVAAEACGYFQTASAQTALIHARQISSIFLKWGFCSLPKAPVSTNLKAMHSIGKHWKLVSALTEFVPLLYNYHKSMAYSLADEPTALKENDLNRHKGVKVRAKVSILGHNAIIWNRGTVIDPGESPALDLDVGEKEGNEPENCSPGDGMADLGPANEELDTQALIPAMVDAFAAYQEGIYLVPQSFFHMSDSTVYCATDSFGFDSVFGQEDTRL</sequence>
<dbReference type="InterPro" id="IPR011051">
    <property type="entry name" value="RmlC_Cupin_sf"/>
</dbReference>